<evidence type="ECO:0000259" key="1">
    <source>
        <dbReference type="Pfam" id="PF05368"/>
    </source>
</evidence>
<dbReference type="Gene3D" id="3.40.50.720">
    <property type="entry name" value="NAD(P)-binding Rossmann-like Domain"/>
    <property type="match status" value="1"/>
</dbReference>
<dbReference type="Proteomes" id="UP001333996">
    <property type="component" value="Unassembled WGS sequence"/>
</dbReference>
<comment type="caution">
    <text evidence="2">The sequence shown here is derived from an EMBL/GenBank/DDBJ whole genome shotgun (WGS) entry which is preliminary data.</text>
</comment>
<dbReference type="InterPro" id="IPR051604">
    <property type="entry name" value="Ergot_Alk_Oxidoreductase"/>
</dbReference>
<protein>
    <submittedName>
        <fullName evidence="2">NAD(P)H-binding protein</fullName>
    </submittedName>
</protein>
<name>A0ABU7FR18_9ACTN</name>
<reference evidence="2" key="1">
    <citation type="submission" date="2024-01" db="EMBL/GenBank/DDBJ databases">
        <title>First draft genome sequence data of TA4-1, the type strain of Gram-positive actinobacterium Streptomyces chiangmaiensis.</title>
        <authorList>
            <person name="Yasawong M."/>
            <person name="Nantapong N."/>
        </authorList>
    </citation>
    <scope>NUCLEOTIDE SEQUENCE</scope>
    <source>
        <strain evidence="2">TA4-1</strain>
    </source>
</reference>
<dbReference type="Pfam" id="PF05368">
    <property type="entry name" value="NmrA"/>
    <property type="match status" value="1"/>
</dbReference>
<dbReference type="PANTHER" id="PTHR43162">
    <property type="match status" value="1"/>
</dbReference>
<dbReference type="RefSeq" id="WP_329510962.1">
    <property type="nucleotide sequence ID" value="NZ_BAAAYZ010000127.1"/>
</dbReference>
<feature type="domain" description="NmrA-like" evidence="1">
    <location>
        <begin position="6"/>
        <end position="275"/>
    </location>
</feature>
<dbReference type="SUPFAM" id="SSF51735">
    <property type="entry name" value="NAD(P)-binding Rossmann-fold domains"/>
    <property type="match status" value="1"/>
</dbReference>
<dbReference type="InterPro" id="IPR008030">
    <property type="entry name" value="NmrA-like"/>
</dbReference>
<dbReference type="Gene3D" id="3.90.25.10">
    <property type="entry name" value="UDP-galactose 4-epimerase, domain 1"/>
    <property type="match status" value="1"/>
</dbReference>
<proteinExistence type="predicted"/>
<evidence type="ECO:0000313" key="3">
    <source>
        <dbReference type="Proteomes" id="UP001333996"/>
    </source>
</evidence>
<evidence type="ECO:0000313" key="2">
    <source>
        <dbReference type="EMBL" id="MED7826566.1"/>
    </source>
</evidence>
<dbReference type="PANTHER" id="PTHR43162:SF1">
    <property type="entry name" value="PRESTALK A DIFFERENTIATION PROTEIN A"/>
    <property type="match status" value="1"/>
</dbReference>
<gene>
    <name evidence="2" type="ORF">VXC91_32635</name>
</gene>
<dbReference type="EMBL" id="JAYWVC010000165">
    <property type="protein sequence ID" value="MED7826566.1"/>
    <property type="molecule type" value="Genomic_DNA"/>
</dbReference>
<keyword evidence="3" id="KW-1185">Reference proteome</keyword>
<dbReference type="InterPro" id="IPR036291">
    <property type="entry name" value="NAD(P)-bd_dom_sf"/>
</dbReference>
<accession>A0ABU7FR18</accession>
<sequence>MVDNPLILVTGAAGSVGAVGRRVVETLRQRDLPVRALVHREDERAEALRSTGAEVVVGDLARAEDVVRALVDCDRMYFGMGVSSQYLEAALVTAAAARAQGRLQVFVNMSQMTVSQMDLTSTAASTQQREHWLIEQVLDWSGLPVAHIRPTVFLENPMFSRFCFASIAQDDTIRLPFGTGRTSPVAAGDVADVVAAVLANPAQHIGHVHELTGPVSQDMSAMAQEFTSALGRPITYVGTPYDQFIDELRRRGLPDHVVDHLSTMARLHAQNRYDRLTHDVEKITGRPATGVRAYVENNPELFRTAT</sequence>
<organism evidence="2 3">
    <name type="scientific">Streptomyces chiangmaiensis</name>
    <dbReference type="NCBI Taxonomy" id="766497"/>
    <lineage>
        <taxon>Bacteria</taxon>
        <taxon>Bacillati</taxon>
        <taxon>Actinomycetota</taxon>
        <taxon>Actinomycetes</taxon>
        <taxon>Kitasatosporales</taxon>
        <taxon>Streptomycetaceae</taxon>
        <taxon>Streptomyces</taxon>
    </lineage>
</organism>